<evidence type="ECO:0000256" key="6">
    <source>
        <dbReference type="ARBA" id="ARBA00022737"/>
    </source>
</evidence>
<organism evidence="16 17">
    <name type="scientific">Galendromus occidentalis</name>
    <name type="common">western predatory mite</name>
    <dbReference type="NCBI Taxonomy" id="34638"/>
    <lineage>
        <taxon>Eukaryota</taxon>
        <taxon>Metazoa</taxon>
        <taxon>Ecdysozoa</taxon>
        <taxon>Arthropoda</taxon>
        <taxon>Chelicerata</taxon>
        <taxon>Arachnida</taxon>
        <taxon>Acari</taxon>
        <taxon>Parasitiformes</taxon>
        <taxon>Mesostigmata</taxon>
        <taxon>Gamasina</taxon>
        <taxon>Phytoseioidea</taxon>
        <taxon>Phytoseiidae</taxon>
        <taxon>Typhlodrominae</taxon>
        <taxon>Galendromus</taxon>
    </lineage>
</organism>
<comment type="similarity">
    <text evidence="3">Belongs to the EGR C2H2-type zinc-finger protein family.</text>
</comment>
<dbReference type="RefSeq" id="XP_018496391.1">
    <property type="nucleotide sequence ID" value="XM_018640875.1"/>
</dbReference>
<evidence type="ECO:0000256" key="10">
    <source>
        <dbReference type="ARBA" id="ARBA00023125"/>
    </source>
</evidence>
<keyword evidence="5" id="KW-0479">Metal-binding</keyword>
<keyword evidence="7 13" id="KW-0863">Zinc-finger</keyword>
<evidence type="ECO:0000256" key="4">
    <source>
        <dbReference type="ARBA" id="ARBA00022490"/>
    </source>
</evidence>
<sequence length="477" mass="52078">MTTTTKATISRDNYKHIKSPIYTYRSEAAVPEKGDMFPSPQISPAASSPQQRYTSRSSNHQYNNNAHSPQSTSPAVLWTTANSASPIQEKFPPLLNLLPSQTNESPSPQYTQSSPSTQSPYTIPQDGEQQGAQQHSHESAFVAVSQPDQLLSQHFVSQFDTSFMLSKPTYTTQTILSSSPPPSDVATLAPIDTSSLELAFRAPSCTALNASTTTKTYQWTNYSPPTTTSSDLSTYSLQAVTTSGPPVLVPKQEPDYSTLQTQGSLDDTSNASASSTGGSRSSSAVATLAEYNQATSKGHEILNQAYQNSPTPLKLVPVKPRKYPTRPSKTPVHERPYACPIEGCDRRFSRSDELTRHIRIHTGQKPFQCKICLRSFSRSDHLTTHFRTHTGDKPFSCEVCGRKFARSDERKRHAKVHLKQKLKKEGRSLGGQGPTLHVNTQFHQAASPGSLLGVDVLGVHGIAGYSDVVPMVITSQP</sequence>
<gene>
    <name evidence="17" type="primary">LOC108864715</name>
</gene>
<accession>A0AAJ7PAZ4</accession>
<evidence type="ECO:0000256" key="5">
    <source>
        <dbReference type="ARBA" id="ARBA00022723"/>
    </source>
</evidence>
<proteinExistence type="inferred from homology"/>
<dbReference type="GO" id="GO:0005634">
    <property type="term" value="C:nucleus"/>
    <property type="evidence" value="ECO:0007669"/>
    <property type="project" value="UniProtKB-SubCell"/>
</dbReference>
<dbReference type="InterPro" id="IPR036236">
    <property type="entry name" value="Znf_C2H2_sf"/>
</dbReference>
<name>A0AAJ7PAZ4_9ACAR</name>
<keyword evidence="9" id="KW-0805">Transcription regulation</keyword>
<feature type="compositionally biased region" description="Low complexity" evidence="14">
    <location>
        <begin position="105"/>
        <end position="122"/>
    </location>
</feature>
<keyword evidence="16" id="KW-1185">Reference proteome</keyword>
<comment type="subcellular location">
    <subcellularLocation>
        <location evidence="2">Cytoplasm</location>
    </subcellularLocation>
    <subcellularLocation>
        <location evidence="1">Nucleus</location>
    </subcellularLocation>
</comment>
<evidence type="ECO:0000313" key="17">
    <source>
        <dbReference type="RefSeq" id="XP_018496391.1"/>
    </source>
</evidence>
<evidence type="ECO:0000313" key="16">
    <source>
        <dbReference type="Proteomes" id="UP000694867"/>
    </source>
</evidence>
<feature type="region of interest" description="Disordered" evidence="14">
    <location>
        <begin position="96"/>
        <end position="139"/>
    </location>
</feature>
<dbReference type="SMART" id="SM00355">
    <property type="entry name" value="ZnF_C2H2"/>
    <property type="match status" value="3"/>
</dbReference>
<evidence type="ECO:0000256" key="12">
    <source>
        <dbReference type="ARBA" id="ARBA00023242"/>
    </source>
</evidence>
<feature type="compositionally biased region" description="Low complexity" evidence="14">
    <location>
        <begin position="38"/>
        <end position="51"/>
    </location>
</feature>
<dbReference type="Gene3D" id="3.30.160.60">
    <property type="entry name" value="Classic Zinc Finger"/>
    <property type="match status" value="3"/>
</dbReference>
<keyword evidence="4" id="KW-0963">Cytoplasm</keyword>
<feature type="compositionally biased region" description="Low complexity" evidence="14">
    <location>
        <begin position="268"/>
        <end position="284"/>
    </location>
</feature>
<keyword evidence="12" id="KW-0539">Nucleus</keyword>
<keyword evidence="11" id="KW-0804">Transcription</keyword>
<evidence type="ECO:0000259" key="15">
    <source>
        <dbReference type="PROSITE" id="PS50157"/>
    </source>
</evidence>
<dbReference type="PROSITE" id="PS50157">
    <property type="entry name" value="ZINC_FINGER_C2H2_2"/>
    <property type="match status" value="3"/>
</dbReference>
<evidence type="ECO:0000256" key="1">
    <source>
        <dbReference type="ARBA" id="ARBA00004123"/>
    </source>
</evidence>
<dbReference type="InterPro" id="IPR013087">
    <property type="entry name" value="Znf_C2H2_type"/>
</dbReference>
<feature type="domain" description="C2H2-type" evidence="15">
    <location>
        <begin position="337"/>
        <end position="366"/>
    </location>
</feature>
<feature type="compositionally biased region" description="Polar residues" evidence="14">
    <location>
        <begin position="52"/>
        <end position="74"/>
    </location>
</feature>
<evidence type="ECO:0000256" key="2">
    <source>
        <dbReference type="ARBA" id="ARBA00004496"/>
    </source>
</evidence>
<evidence type="ECO:0000256" key="3">
    <source>
        <dbReference type="ARBA" id="ARBA00005682"/>
    </source>
</evidence>
<dbReference type="GO" id="GO:0008270">
    <property type="term" value="F:zinc ion binding"/>
    <property type="evidence" value="ECO:0007669"/>
    <property type="project" value="UniProtKB-KW"/>
</dbReference>
<feature type="domain" description="C2H2-type" evidence="15">
    <location>
        <begin position="367"/>
        <end position="394"/>
    </location>
</feature>
<reference evidence="17" key="1">
    <citation type="submission" date="2025-08" db="UniProtKB">
        <authorList>
            <consortium name="RefSeq"/>
        </authorList>
    </citation>
    <scope>IDENTIFICATION</scope>
</reference>
<dbReference type="PROSITE" id="PS00028">
    <property type="entry name" value="ZINC_FINGER_C2H2_1"/>
    <property type="match status" value="3"/>
</dbReference>
<dbReference type="GeneID" id="108864715"/>
<protein>
    <submittedName>
        <fullName evidence="17">Early growth response protein 1-like</fullName>
    </submittedName>
</protein>
<dbReference type="FunFam" id="3.30.160.60:FF:000092">
    <property type="entry name" value="Early growth response protein 3"/>
    <property type="match status" value="1"/>
</dbReference>
<dbReference type="PANTHER" id="PTHR23235:SF60">
    <property type="entry name" value="STRIPE, ISOFORM D"/>
    <property type="match status" value="1"/>
</dbReference>
<dbReference type="GO" id="GO:0000978">
    <property type="term" value="F:RNA polymerase II cis-regulatory region sequence-specific DNA binding"/>
    <property type="evidence" value="ECO:0007669"/>
    <property type="project" value="TreeGrafter"/>
</dbReference>
<dbReference type="Proteomes" id="UP000694867">
    <property type="component" value="Unplaced"/>
</dbReference>
<keyword evidence="6" id="KW-0677">Repeat</keyword>
<feature type="domain" description="C2H2-type" evidence="15">
    <location>
        <begin position="395"/>
        <end position="422"/>
    </location>
</feature>
<dbReference type="Pfam" id="PF00096">
    <property type="entry name" value="zf-C2H2"/>
    <property type="match status" value="3"/>
</dbReference>
<keyword evidence="10" id="KW-0238">DNA-binding</keyword>
<keyword evidence="8" id="KW-0862">Zinc</keyword>
<evidence type="ECO:0000256" key="14">
    <source>
        <dbReference type="SAM" id="MobiDB-lite"/>
    </source>
</evidence>
<dbReference type="GO" id="GO:0005737">
    <property type="term" value="C:cytoplasm"/>
    <property type="evidence" value="ECO:0007669"/>
    <property type="project" value="UniProtKB-SubCell"/>
</dbReference>
<feature type="region of interest" description="Disordered" evidence="14">
    <location>
        <begin position="312"/>
        <end position="334"/>
    </location>
</feature>
<dbReference type="GO" id="GO:0000981">
    <property type="term" value="F:DNA-binding transcription factor activity, RNA polymerase II-specific"/>
    <property type="evidence" value="ECO:0007669"/>
    <property type="project" value="TreeGrafter"/>
</dbReference>
<dbReference type="KEGG" id="goe:108864715"/>
<evidence type="ECO:0000256" key="7">
    <source>
        <dbReference type="ARBA" id="ARBA00022771"/>
    </source>
</evidence>
<feature type="region of interest" description="Disordered" evidence="14">
    <location>
        <begin position="32"/>
        <end position="74"/>
    </location>
</feature>
<evidence type="ECO:0000256" key="11">
    <source>
        <dbReference type="ARBA" id="ARBA00023163"/>
    </source>
</evidence>
<dbReference type="PANTHER" id="PTHR23235">
    <property type="entry name" value="KRUEPPEL-LIKE TRANSCRIPTION FACTOR"/>
    <property type="match status" value="1"/>
</dbReference>
<dbReference type="AlphaFoldDB" id="A0AAJ7PAZ4"/>
<evidence type="ECO:0000256" key="9">
    <source>
        <dbReference type="ARBA" id="ARBA00023015"/>
    </source>
</evidence>
<evidence type="ECO:0000256" key="13">
    <source>
        <dbReference type="PROSITE-ProRule" id="PRU00042"/>
    </source>
</evidence>
<feature type="compositionally biased region" description="Polar residues" evidence="14">
    <location>
        <begin position="255"/>
        <end position="267"/>
    </location>
</feature>
<evidence type="ECO:0000256" key="8">
    <source>
        <dbReference type="ARBA" id="ARBA00022833"/>
    </source>
</evidence>
<dbReference type="SUPFAM" id="SSF57667">
    <property type="entry name" value="beta-beta-alpha zinc fingers"/>
    <property type="match status" value="2"/>
</dbReference>
<feature type="region of interest" description="Disordered" evidence="14">
    <location>
        <begin position="243"/>
        <end position="284"/>
    </location>
</feature>